<organism evidence="2 3">
    <name type="scientific">Dendrobium thyrsiflorum</name>
    <name type="common">Pinecone-like raceme dendrobium</name>
    <name type="synonym">Orchid</name>
    <dbReference type="NCBI Taxonomy" id="117978"/>
    <lineage>
        <taxon>Eukaryota</taxon>
        <taxon>Viridiplantae</taxon>
        <taxon>Streptophyta</taxon>
        <taxon>Embryophyta</taxon>
        <taxon>Tracheophyta</taxon>
        <taxon>Spermatophyta</taxon>
        <taxon>Magnoliopsida</taxon>
        <taxon>Liliopsida</taxon>
        <taxon>Asparagales</taxon>
        <taxon>Orchidaceae</taxon>
        <taxon>Epidendroideae</taxon>
        <taxon>Malaxideae</taxon>
        <taxon>Dendrobiinae</taxon>
        <taxon>Dendrobium</taxon>
    </lineage>
</organism>
<feature type="compositionally biased region" description="Polar residues" evidence="1">
    <location>
        <begin position="1"/>
        <end position="12"/>
    </location>
</feature>
<accession>A0ABD0VZC5</accession>
<keyword evidence="3" id="KW-1185">Reference proteome</keyword>
<name>A0ABD0VZC5_DENTH</name>
<protein>
    <submittedName>
        <fullName evidence="2">Uncharacterized protein</fullName>
    </submittedName>
</protein>
<reference evidence="2 3" key="1">
    <citation type="journal article" date="2024" name="Plant Biotechnol. J.">
        <title>Dendrobium thyrsiflorum genome and its molecular insights into genes involved in important horticultural traits.</title>
        <authorList>
            <person name="Chen B."/>
            <person name="Wang J.Y."/>
            <person name="Zheng P.J."/>
            <person name="Li K.L."/>
            <person name="Liang Y.M."/>
            <person name="Chen X.F."/>
            <person name="Zhang C."/>
            <person name="Zhao X."/>
            <person name="He X."/>
            <person name="Zhang G.Q."/>
            <person name="Liu Z.J."/>
            <person name="Xu Q."/>
        </authorList>
    </citation>
    <scope>NUCLEOTIDE SEQUENCE [LARGE SCALE GENOMIC DNA]</scope>
    <source>
        <strain evidence="2">GZMU011</strain>
    </source>
</reference>
<evidence type="ECO:0000256" key="1">
    <source>
        <dbReference type="SAM" id="MobiDB-lite"/>
    </source>
</evidence>
<evidence type="ECO:0000313" key="2">
    <source>
        <dbReference type="EMBL" id="KAL0927321.1"/>
    </source>
</evidence>
<comment type="caution">
    <text evidence="2">The sequence shown here is derived from an EMBL/GenBank/DDBJ whole genome shotgun (WGS) entry which is preliminary data.</text>
</comment>
<dbReference type="AlphaFoldDB" id="A0ABD0VZC5"/>
<sequence>MCSLSLTHAPTSPTDPMPTPLHRMGTRCGAYGEKGIFISSRSRGNDCAFFRQAATLRFICKKKQGISSNDHRPLKRDATTPDLQHLHKKIKGVNKARNKALCSNSHIHSRTPLCFDVACVLYPVVSPSNGTTPTVLPPNDTIGREKHKGMKIIVLFFNIKQNFLPPVSALFKAKEKRCKNFQRKQNKMRGRRRRKMLHTRKEMTTRKEPEIFIVGKVAGDGGMGGRPTINHGPVGRCSSTACVNVKMMRSTKNIYDKLGKELAQGNKIIHYHHELNIGFQHDNINIGINDKLTETKEDYGVLISLLARTVYEELANFNLVDDPRLNRSSIVLGKELEGINIVIVGKIDNAIKMMVLDVLESGVALMHTPVLHLIGFLLAHEMTIHNARFPEHVSSLFRSGFHLNHYPQKGRRHEPKRLAKSVEVVGLECAVVGGCDNDEKLGTRHRHNRNLLKL</sequence>
<feature type="region of interest" description="Disordered" evidence="1">
    <location>
        <begin position="1"/>
        <end position="21"/>
    </location>
</feature>
<proteinExistence type="predicted"/>
<dbReference type="EMBL" id="JANQDX010000002">
    <property type="protein sequence ID" value="KAL0927321.1"/>
    <property type="molecule type" value="Genomic_DNA"/>
</dbReference>
<evidence type="ECO:0000313" key="3">
    <source>
        <dbReference type="Proteomes" id="UP001552299"/>
    </source>
</evidence>
<gene>
    <name evidence="2" type="ORF">M5K25_001484</name>
</gene>
<dbReference type="Proteomes" id="UP001552299">
    <property type="component" value="Unassembled WGS sequence"/>
</dbReference>